<feature type="transmembrane region" description="Helical" evidence="1">
    <location>
        <begin position="54"/>
        <end position="74"/>
    </location>
</feature>
<dbReference type="InterPro" id="IPR050879">
    <property type="entry name" value="Acyltransferase_3"/>
</dbReference>
<evidence type="ECO:0000313" key="3">
    <source>
        <dbReference type="Proteomes" id="UP000887575"/>
    </source>
</evidence>
<keyword evidence="1" id="KW-0472">Membrane</keyword>
<keyword evidence="3" id="KW-1185">Reference proteome</keyword>
<dbReference type="GO" id="GO:0000271">
    <property type="term" value="P:polysaccharide biosynthetic process"/>
    <property type="evidence" value="ECO:0007669"/>
    <property type="project" value="TreeGrafter"/>
</dbReference>
<dbReference type="AlphaFoldDB" id="A0AAF3ETH3"/>
<reference evidence="4" key="1">
    <citation type="submission" date="2024-02" db="UniProtKB">
        <authorList>
            <consortium name="WormBaseParasite"/>
        </authorList>
    </citation>
    <scope>IDENTIFICATION</scope>
</reference>
<evidence type="ECO:0000259" key="2">
    <source>
        <dbReference type="Pfam" id="PF01757"/>
    </source>
</evidence>
<feature type="transmembrane region" description="Helical" evidence="1">
    <location>
        <begin position="246"/>
        <end position="265"/>
    </location>
</feature>
<dbReference type="PANTHER" id="PTHR23028">
    <property type="entry name" value="ACETYLTRANSFERASE"/>
    <property type="match status" value="1"/>
</dbReference>
<feature type="transmembrane region" description="Helical" evidence="1">
    <location>
        <begin position="222"/>
        <end position="240"/>
    </location>
</feature>
<sequence length="294" mass="33998">MIVLVAKTHPQQNSRYGMEQKAAAKEFREDVSLLRAFAVLAVLGYHHWPTVFSLGFIGVDIFFVISGFLMIQILEQAENDRFYSITLNFYYRRVKRLVPLYYLIMFMIGFSMMFVYTSIWSKQYFGFYFGAIFFYSNLELLKADGDYFAENTEKLPFLHSWSLGVEMQYYLIAPLLFFISKISISTIIPSHSNILSAILLIITSFIFLPFIPQVAPPSIHQLIITVSSAGYILFGVNSTIPWSSFHLTYISAISYALYLVHYPVLRFAEYLQENARNVIQLTFLNRLLIASEIN</sequence>
<dbReference type="InterPro" id="IPR002656">
    <property type="entry name" value="Acyl_transf_3_dom"/>
</dbReference>
<evidence type="ECO:0000256" key="1">
    <source>
        <dbReference type="SAM" id="Phobius"/>
    </source>
</evidence>
<feature type="transmembrane region" description="Helical" evidence="1">
    <location>
        <begin position="194"/>
        <end position="215"/>
    </location>
</feature>
<dbReference type="WBParaSite" id="MBELARI_LOCUS17462">
    <property type="protein sequence ID" value="MBELARI_LOCUS17462"/>
    <property type="gene ID" value="MBELARI_LOCUS17462"/>
</dbReference>
<dbReference type="Pfam" id="PF01757">
    <property type="entry name" value="Acyl_transf_3"/>
    <property type="match status" value="1"/>
</dbReference>
<name>A0AAF3ETH3_9BILA</name>
<dbReference type="PANTHER" id="PTHR23028:SF107">
    <property type="entry name" value="ACYLTRANSFERASE"/>
    <property type="match status" value="1"/>
</dbReference>
<keyword evidence="1" id="KW-0812">Transmembrane</keyword>
<proteinExistence type="predicted"/>
<feature type="transmembrane region" description="Helical" evidence="1">
    <location>
        <begin position="31"/>
        <end position="48"/>
    </location>
</feature>
<keyword evidence="1" id="KW-1133">Transmembrane helix</keyword>
<dbReference type="GO" id="GO:0016020">
    <property type="term" value="C:membrane"/>
    <property type="evidence" value="ECO:0007669"/>
    <property type="project" value="TreeGrafter"/>
</dbReference>
<feature type="transmembrane region" description="Helical" evidence="1">
    <location>
        <begin position="100"/>
        <end position="119"/>
    </location>
</feature>
<dbReference type="GO" id="GO:0016747">
    <property type="term" value="F:acyltransferase activity, transferring groups other than amino-acyl groups"/>
    <property type="evidence" value="ECO:0007669"/>
    <property type="project" value="InterPro"/>
</dbReference>
<accession>A0AAF3ETH3</accession>
<feature type="domain" description="Acyltransferase 3" evidence="2">
    <location>
        <begin position="31"/>
        <end position="235"/>
    </location>
</feature>
<protein>
    <recommendedName>
        <fullName evidence="2">Acyltransferase 3 domain-containing protein</fullName>
    </recommendedName>
</protein>
<dbReference type="Proteomes" id="UP000887575">
    <property type="component" value="Unassembled WGS sequence"/>
</dbReference>
<organism evidence="3 4">
    <name type="scientific">Mesorhabditis belari</name>
    <dbReference type="NCBI Taxonomy" id="2138241"/>
    <lineage>
        <taxon>Eukaryota</taxon>
        <taxon>Metazoa</taxon>
        <taxon>Ecdysozoa</taxon>
        <taxon>Nematoda</taxon>
        <taxon>Chromadorea</taxon>
        <taxon>Rhabditida</taxon>
        <taxon>Rhabditina</taxon>
        <taxon>Rhabditomorpha</taxon>
        <taxon>Rhabditoidea</taxon>
        <taxon>Rhabditidae</taxon>
        <taxon>Mesorhabditinae</taxon>
        <taxon>Mesorhabditis</taxon>
    </lineage>
</organism>
<evidence type="ECO:0000313" key="4">
    <source>
        <dbReference type="WBParaSite" id="MBELARI_LOCUS17462"/>
    </source>
</evidence>